<feature type="transmembrane region" description="Helical" evidence="1">
    <location>
        <begin position="25"/>
        <end position="50"/>
    </location>
</feature>
<dbReference type="KEGG" id="more:E1B28_006717"/>
<keyword evidence="1" id="KW-1133">Transmembrane helix</keyword>
<reference evidence="2" key="1">
    <citation type="journal article" date="2021" name="Genome Biol. Evol.">
        <title>The assembled and annotated genome of the fairy-ring fungus Marasmius oreades.</title>
        <authorList>
            <person name="Hiltunen M."/>
            <person name="Ament-Velasquez S.L."/>
            <person name="Johannesson H."/>
        </authorList>
    </citation>
    <scope>NUCLEOTIDE SEQUENCE</scope>
    <source>
        <strain evidence="2">03SP1</strain>
    </source>
</reference>
<dbReference type="Proteomes" id="UP001049176">
    <property type="component" value="Chromosome 3"/>
</dbReference>
<keyword evidence="3" id="KW-1185">Reference proteome</keyword>
<evidence type="ECO:0000313" key="2">
    <source>
        <dbReference type="EMBL" id="KAG7096036.1"/>
    </source>
</evidence>
<dbReference type="EMBL" id="CM032183">
    <property type="protein sequence ID" value="KAG7096036.1"/>
    <property type="molecule type" value="Genomic_DNA"/>
</dbReference>
<comment type="caution">
    <text evidence="2">The sequence shown here is derived from an EMBL/GenBank/DDBJ whole genome shotgun (WGS) entry which is preliminary data.</text>
</comment>
<proteinExistence type="predicted"/>
<dbReference type="AlphaFoldDB" id="A0A9P7UWM8"/>
<protein>
    <submittedName>
        <fullName evidence="2">Uncharacterized protein</fullName>
    </submittedName>
</protein>
<keyword evidence="1" id="KW-0812">Transmembrane</keyword>
<dbReference type="GeneID" id="66075793"/>
<evidence type="ECO:0000313" key="3">
    <source>
        <dbReference type="Proteomes" id="UP001049176"/>
    </source>
</evidence>
<accession>A0A9P7UWM8</accession>
<dbReference type="OrthoDB" id="17366at2759"/>
<dbReference type="RefSeq" id="XP_043012506.1">
    <property type="nucleotide sequence ID" value="XM_043151411.1"/>
</dbReference>
<name>A0A9P7UWM8_9AGAR</name>
<organism evidence="2 3">
    <name type="scientific">Marasmius oreades</name>
    <name type="common">fairy-ring Marasmius</name>
    <dbReference type="NCBI Taxonomy" id="181124"/>
    <lineage>
        <taxon>Eukaryota</taxon>
        <taxon>Fungi</taxon>
        <taxon>Dikarya</taxon>
        <taxon>Basidiomycota</taxon>
        <taxon>Agaricomycotina</taxon>
        <taxon>Agaricomycetes</taxon>
        <taxon>Agaricomycetidae</taxon>
        <taxon>Agaricales</taxon>
        <taxon>Marasmiineae</taxon>
        <taxon>Marasmiaceae</taxon>
        <taxon>Marasmius</taxon>
    </lineage>
</organism>
<gene>
    <name evidence="2" type="ORF">E1B28_006717</name>
</gene>
<evidence type="ECO:0000256" key="1">
    <source>
        <dbReference type="SAM" id="Phobius"/>
    </source>
</evidence>
<keyword evidence="1" id="KW-0472">Membrane</keyword>
<sequence>MAASISTCLLGYARCTSVDAWPLPPLFGAVLGYIVSSITALTVSAIKALADDHIHSLKAE</sequence>